<dbReference type="Pfam" id="PF25560">
    <property type="entry name" value="DUF7932"/>
    <property type="match status" value="1"/>
</dbReference>
<keyword evidence="4" id="KW-1185">Reference proteome</keyword>
<evidence type="ECO:0000259" key="2">
    <source>
        <dbReference type="Pfam" id="PF25560"/>
    </source>
</evidence>
<feature type="compositionally biased region" description="Polar residues" evidence="1">
    <location>
        <begin position="195"/>
        <end position="211"/>
    </location>
</feature>
<gene>
    <name evidence="3" type="ORF">PV04_08038</name>
</gene>
<organism evidence="3 4">
    <name type="scientific">Phialophora macrospora</name>
    <dbReference type="NCBI Taxonomy" id="1851006"/>
    <lineage>
        <taxon>Eukaryota</taxon>
        <taxon>Fungi</taxon>
        <taxon>Dikarya</taxon>
        <taxon>Ascomycota</taxon>
        <taxon>Pezizomycotina</taxon>
        <taxon>Eurotiomycetes</taxon>
        <taxon>Chaetothyriomycetidae</taxon>
        <taxon>Chaetothyriales</taxon>
        <taxon>Herpotrichiellaceae</taxon>
        <taxon>Phialophora</taxon>
    </lineage>
</organism>
<feature type="region of interest" description="Disordered" evidence="1">
    <location>
        <begin position="51"/>
        <end position="76"/>
    </location>
</feature>
<evidence type="ECO:0000256" key="1">
    <source>
        <dbReference type="SAM" id="MobiDB-lite"/>
    </source>
</evidence>
<dbReference type="AlphaFoldDB" id="A0A0D2CKH3"/>
<protein>
    <recommendedName>
        <fullName evidence="2">DUF7932 domain-containing protein</fullName>
    </recommendedName>
</protein>
<dbReference type="Proteomes" id="UP000054266">
    <property type="component" value="Unassembled WGS sequence"/>
</dbReference>
<evidence type="ECO:0000313" key="3">
    <source>
        <dbReference type="EMBL" id="KIW65816.1"/>
    </source>
</evidence>
<reference evidence="3 4" key="1">
    <citation type="submission" date="2015-01" db="EMBL/GenBank/DDBJ databases">
        <title>The Genome Sequence of Capronia semiimmersa CBS27337.</title>
        <authorList>
            <consortium name="The Broad Institute Genomics Platform"/>
            <person name="Cuomo C."/>
            <person name="de Hoog S."/>
            <person name="Gorbushina A."/>
            <person name="Stielow B."/>
            <person name="Teixiera M."/>
            <person name="Abouelleil A."/>
            <person name="Chapman S.B."/>
            <person name="Priest M."/>
            <person name="Young S.K."/>
            <person name="Wortman J."/>
            <person name="Nusbaum C."/>
            <person name="Birren B."/>
        </authorList>
    </citation>
    <scope>NUCLEOTIDE SEQUENCE [LARGE SCALE GENOMIC DNA]</scope>
    <source>
        <strain evidence="3 4">CBS 27337</strain>
    </source>
</reference>
<dbReference type="EMBL" id="KN846960">
    <property type="protein sequence ID" value="KIW65816.1"/>
    <property type="molecule type" value="Genomic_DNA"/>
</dbReference>
<evidence type="ECO:0000313" key="4">
    <source>
        <dbReference type="Proteomes" id="UP000054266"/>
    </source>
</evidence>
<feature type="compositionally biased region" description="Gly residues" evidence="1">
    <location>
        <begin position="52"/>
        <end position="70"/>
    </location>
</feature>
<name>A0A0D2CKH3_9EURO</name>
<dbReference type="InterPro" id="IPR057692">
    <property type="entry name" value="DUF7932"/>
</dbReference>
<dbReference type="STRING" id="5601.A0A0D2CKH3"/>
<dbReference type="HOGENOM" id="CLU_300708_0_0_1"/>
<sequence>MRCQNGEDGKDIHVQLKLSEKPGTVLVTGMNNWKGTRWEVNNEQMLLLNCKGGDGGNGGRGEDGQQGGEGAKGRNATKYRDAEVRSSISIVADAEYNRMGNPEPEAEMADMALTAQTVEKPAMSLFNLPRKTWTSCYRFTGTSEEAKVVGVARTETPVMVELEAKGATALPGKITYTEESMVTGKNSFDMEHGPSNEQTQRSRLSGANGSSQVTVMRMDGTSATYASGYVLKVVSFDVCDENQDGINEPGEHLLVSNIKVQNTGGMPSPKTADIQVLIHSTHWPDPIVPEPVYVPKDIKPGQTVLVRGTLEAFICHERSTRGPGQLLHATNEVQLMATATKLGRTLPDFSGKTGIVIRYPLELVAPKYLDCVEKGDEVVFSWTLRNVSTKPYGIQSALARDAGTILCDPGHVFDFENASEAAAHKTIDLLEELDPGCEVPISQTFRVSQRALEYDEAHLKLELMLSDPNAASNRGGALSADHPEHPHLRSVVWYGMRMQIAGTYSFNPHASFLLVVNAYTVNKVIHQAMRFIRNELGLAYDIFNISVSGNLISPVTDRHILEDYQGKSIILFTNAFPYSSRGQRTIFDFLDLTVVGVLAQAGTSISLFGPSQSAEAAIKWSSMLSFLRVRPDETEDDSSVRTNNLNELRKSVYDRGHHHFDTRLAKHGFASQKTLLSSGDRKLDADAKQAAQKMTKTFPLPRFTIHGNPEVKDSASSPGFVEIYEGLPMAAKIRYSLQDFDANGSDIPDFNKYVTIASLPFALRVEMLWNIVKSGGTVSGVSTVDMYHVKSMEVLKTAVAVTEQRLISDKLCRAINLSIEHDLVHEFSLFNSKVPWPDVLPGPDSIRQLPLLTQFFAISAVQNAQLSSTEAKLRPQLNHQISQVLDTSFTPDAATHLRQNIDAHEKVVKASLKAAGSTRKGLHDIMQKRIGEFVEDGSSTAYFDLPQHNPVSGTAEVLPRGAPAQKIAQWEGYVKKINEDWAFAKEMRREMITSG</sequence>
<accession>A0A0D2CKH3</accession>
<feature type="domain" description="DUF7932" evidence="2">
    <location>
        <begin position="231"/>
        <end position="359"/>
    </location>
</feature>
<proteinExistence type="predicted"/>
<feature type="region of interest" description="Disordered" evidence="1">
    <location>
        <begin position="185"/>
        <end position="211"/>
    </location>
</feature>